<gene>
    <name evidence="2" type="ORF">SAMN05216230_10873</name>
</gene>
<reference evidence="2 3" key="1">
    <citation type="submission" date="2016-10" db="EMBL/GenBank/DDBJ databases">
        <authorList>
            <person name="de Groot N.N."/>
        </authorList>
    </citation>
    <scope>NUCLEOTIDE SEQUENCE [LARGE SCALE GENOMIC DNA]</scope>
    <source>
        <strain evidence="2 3">LMG 27941</strain>
    </source>
</reference>
<dbReference type="Gene3D" id="2.180.10.10">
    <property type="entry name" value="RHS repeat-associated core"/>
    <property type="match status" value="1"/>
</dbReference>
<evidence type="ECO:0000313" key="2">
    <source>
        <dbReference type="EMBL" id="SER44627.1"/>
    </source>
</evidence>
<evidence type="ECO:0000256" key="1">
    <source>
        <dbReference type="SAM" id="MobiDB-lite"/>
    </source>
</evidence>
<proteinExistence type="predicted"/>
<dbReference type="PANTHER" id="PTHR32305:SF15">
    <property type="entry name" value="PROTEIN RHSA-RELATED"/>
    <property type="match status" value="1"/>
</dbReference>
<dbReference type="RefSeq" id="WP_094011819.1">
    <property type="nucleotide sequence ID" value="NZ_FOEQ01000008.1"/>
</dbReference>
<dbReference type="NCBIfam" id="TIGR03696">
    <property type="entry name" value="Rhs_assc_core"/>
    <property type="match status" value="1"/>
</dbReference>
<organism evidence="2 3">
    <name type="scientific">Pseudomonas soli</name>
    <dbReference type="NCBI Taxonomy" id="1306993"/>
    <lineage>
        <taxon>Bacteria</taxon>
        <taxon>Pseudomonadati</taxon>
        <taxon>Pseudomonadota</taxon>
        <taxon>Gammaproteobacteria</taxon>
        <taxon>Pseudomonadales</taxon>
        <taxon>Pseudomonadaceae</taxon>
        <taxon>Pseudomonas</taxon>
    </lineage>
</organism>
<dbReference type="Proteomes" id="UP000199221">
    <property type="component" value="Unassembled WGS sequence"/>
</dbReference>
<evidence type="ECO:0000313" key="3">
    <source>
        <dbReference type="Proteomes" id="UP000199221"/>
    </source>
</evidence>
<dbReference type="AlphaFoldDB" id="A0A1H9P942"/>
<sequence>MAMQNLAVCDQQQSVLASADAARSYPPYGALPVAIGPRLAYCGQAREAATGFYHLGNGYRSYDPCLMRFLSPDALSPFAKGGINAYNYCAGDPINYQDRNGRAPLRNTLPAIGAPGWNLRGNMFQSAPSPGSTSPILTSTQTYDISTSPSPAGALGVDEYALAVGSAAAAMGHALVGFKQLGSNRKAALANFFAAGVHVVGAGVAAVESRAGLWNDIPDQENLHLSQFGFGVLSGFVKGAQAVSSAYAAYLSVPGSNTRANDGQSEIGIELQVLNPGASSSSAAAGNSIEGAQLRGSN</sequence>
<dbReference type="EMBL" id="FOEQ01000008">
    <property type="protein sequence ID" value="SER44627.1"/>
    <property type="molecule type" value="Genomic_DNA"/>
</dbReference>
<name>A0A1H9P942_9PSED</name>
<dbReference type="InterPro" id="IPR050708">
    <property type="entry name" value="T6SS_VgrG/RHS"/>
</dbReference>
<accession>A0A1H9P942</accession>
<protein>
    <submittedName>
        <fullName evidence="2">RHS repeat-associated core domain-containing protein</fullName>
    </submittedName>
</protein>
<feature type="region of interest" description="Disordered" evidence="1">
    <location>
        <begin position="277"/>
        <end position="298"/>
    </location>
</feature>
<dbReference type="InterPro" id="IPR022385">
    <property type="entry name" value="Rhs_assc_core"/>
</dbReference>
<dbReference type="SUPFAM" id="SSF56399">
    <property type="entry name" value="ADP-ribosylation"/>
    <property type="match status" value="1"/>
</dbReference>
<dbReference type="PANTHER" id="PTHR32305">
    <property type="match status" value="1"/>
</dbReference>